<evidence type="ECO:0000313" key="2">
    <source>
        <dbReference type="EMBL" id="QCC76877.1"/>
    </source>
</evidence>
<evidence type="ECO:0008006" key="4">
    <source>
        <dbReference type="Google" id="ProtNLM"/>
    </source>
</evidence>
<sequence>MLRVTWCGGEIVGGACNDHLPPTRRAREPARRPRHARPSPRAQRPAGPGAAAGGVGPRAHRLLRHRLRLDRPGLHPRTRHRAGPLRRRVGRGDRDDGRGDRRQVEPFDYALERLATFPTGIIHLVPEPADGFNRLTQLLMEAFPDFPPYGGEFPPAPHLTLDLAHGDVTETSTQALLGDTVPVKARAEWLDLAWYEAGRCHLVRRWPLGTVTA</sequence>
<dbReference type="AlphaFoldDB" id="A0A4V1CWD4"/>
<feature type="compositionally biased region" description="Basic residues" evidence="1">
    <location>
        <begin position="58"/>
        <end position="89"/>
    </location>
</feature>
<accession>A0A4V1CWD4</accession>
<evidence type="ECO:0000256" key="1">
    <source>
        <dbReference type="SAM" id="MobiDB-lite"/>
    </source>
</evidence>
<gene>
    <name evidence="2" type="ORF">E2C04_05945</name>
</gene>
<proteinExistence type="predicted"/>
<organism evidence="2 3">
    <name type="scientific">Nocardioides daphniae</name>
    <dbReference type="NCBI Taxonomy" id="402297"/>
    <lineage>
        <taxon>Bacteria</taxon>
        <taxon>Bacillati</taxon>
        <taxon>Actinomycetota</taxon>
        <taxon>Actinomycetes</taxon>
        <taxon>Propionibacteriales</taxon>
        <taxon>Nocardioidaceae</taxon>
        <taxon>Nocardioides</taxon>
    </lineage>
</organism>
<reference evidence="2 3" key="1">
    <citation type="journal article" date="2008" name="Int. J. Syst. Evol. Microbiol.">
        <title>Nocardioides daphniae sp. nov., isolated from Daphnia cucullata (Crustacea: Cladocera).</title>
        <authorList>
            <person name="Toth E.M."/>
            <person name="Keki Z."/>
            <person name="Homonnay Z.G."/>
            <person name="Borsodi A.K."/>
            <person name="Marialigeti K."/>
            <person name="Schumann P."/>
        </authorList>
    </citation>
    <scope>NUCLEOTIDE SEQUENCE [LARGE SCALE GENOMIC DNA]</scope>
    <source>
        <strain evidence="2 3">JCM 16608</strain>
    </source>
</reference>
<dbReference type="KEGG" id="ndp:E2C04_05945"/>
<dbReference type="Pfam" id="PF13563">
    <property type="entry name" value="2_5_RNA_ligase2"/>
    <property type="match status" value="1"/>
</dbReference>
<feature type="region of interest" description="Disordered" evidence="1">
    <location>
        <begin position="13"/>
        <end position="104"/>
    </location>
</feature>
<feature type="compositionally biased region" description="Basic and acidic residues" evidence="1">
    <location>
        <begin position="90"/>
        <end position="104"/>
    </location>
</feature>
<dbReference type="Proteomes" id="UP000297025">
    <property type="component" value="Chromosome"/>
</dbReference>
<protein>
    <recommendedName>
        <fullName evidence="4">2'-5' RNA ligase family protein</fullName>
    </recommendedName>
</protein>
<feature type="compositionally biased region" description="Low complexity" evidence="1">
    <location>
        <begin position="39"/>
        <end position="49"/>
    </location>
</feature>
<dbReference type="EMBL" id="CP038462">
    <property type="protein sequence ID" value="QCC76877.1"/>
    <property type="molecule type" value="Genomic_DNA"/>
</dbReference>
<name>A0A4V1CWD4_9ACTN</name>
<evidence type="ECO:0000313" key="3">
    <source>
        <dbReference type="Proteomes" id="UP000297025"/>
    </source>
</evidence>
<dbReference type="Gene3D" id="3.90.1140.10">
    <property type="entry name" value="Cyclic phosphodiesterase"/>
    <property type="match status" value="1"/>
</dbReference>